<dbReference type="Proteomes" id="UP000240009">
    <property type="component" value="Unassembled WGS sequence"/>
</dbReference>
<dbReference type="InterPro" id="IPR001680">
    <property type="entry name" value="WD40_rpt"/>
</dbReference>
<dbReference type="RefSeq" id="WP_105353112.1">
    <property type="nucleotide sequence ID" value="NZ_PUIA01000035.1"/>
</dbReference>
<dbReference type="Gene3D" id="2.130.10.10">
    <property type="entry name" value="YVTN repeat-like/Quinoprotein amine dehydrogenase"/>
    <property type="match status" value="1"/>
</dbReference>
<dbReference type="SMART" id="SM00320">
    <property type="entry name" value="WD40"/>
    <property type="match status" value="3"/>
</dbReference>
<reference evidence="2 3" key="1">
    <citation type="submission" date="2018-02" db="EMBL/GenBank/DDBJ databases">
        <title>Comparative genomes isolates from brazilian mangrove.</title>
        <authorList>
            <person name="Araujo J.E."/>
            <person name="Taketani R.G."/>
            <person name="Silva M.C.P."/>
            <person name="Loureco M.V."/>
            <person name="Andreote F.D."/>
        </authorList>
    </citation>
    <scope>NUCLEOTIDE SEQUENCE [LARGE SCALE GENOMIC DNA]</scope>
    <source>
        <strain evidence="2 3">HEX-2 MGV</strain>
    </source>
</reference>
<sequence>MKSGSLLGRTFVFSLVAVVLAVGWLTARAAADDSPVDFCIYSSRADASYVTSLRELLSQLSDDTTVNMAESLEQAAASDAEVLVLAMPDSRQIYSEELLDAIKRKKVIGLDFGAAQLFGQLKLLINGGACHFMTPKYHVPRLKQESSKLLGDQSPSPMFHPYRRVVPGDNFGMYISPQHNLIEHVDVIARCEFGEEYAPIVRQDNFVLLGYAAHPKDWNPQYRQLFLQVAQALLVNEMSISEPVETPTGKPGTYEYRLWQSRSPLGQSSQEFGFQFDQPVQFTAALTHTGSKAMMLLFRSELKTRHSTRKDAEMGESLAISVDITEEDIRENRGRYWILDSKNFDRINPAQCKLTIDIRPLEKLPADQDDPPLQLADEPQIQLPRSDISPSPYDLEFDQNVWTLNPMASYERPGASEGSAVDLKYSIDGRFIAIGGMLRATPPRTPSGGMIELWDVAAGRRTILSEGIETRIHPTLFSVAFSPDSRRLAAADSSGRVKVWSLAYPPIGEPEVFEFKDENFLNSTIADSLWFTPDGKELIVGAHPSQRFNLDTGESVKYVPQDTDKPSGTAAIERLRGHWYLPTAKIQVTTTAPRFMEGAVVFSDGSSGKAKATIVGLSYERPRIAISANGKLLAVNSARMKLTQDSKTWWDEYREYPTHRIPPTRIALFEINDGLPEFLAQVEVGHELISGIGLSPDGKTLVTCGSHLTFWDLSDIEKEAPEDQ</sequence>
<dbReference type="AlphaFoldDB" id="A0A2S8FMH3"/>
<evidence type="ECO:0000313" key="3">
    <source>
        <dbReference type="Proteomes" id="UP000240009"/>
    </source>
</evidence>
<name>A0A2S8FMH3_9BACT</name>
<dbReference type="OrthoDB" id="434800at2"/>
<dbReference type="InterPro" id="IPR015943">
    <property type="entry name" value="WD40/YVTN_repeat-like_dom_sf"/>
</dbReference>
<organism evidence="2 3">
    <name type="scientific">Blastopirellula marina</name>
    <dbReference type="NCBI Taxonomy" id="124"/>
    <lineage>
        <taxon>Bacteria</taxon>
        <taxon>Pseudomonadati</taxon>
        <taxon>Planctomycetota</taxon>
        <taxon>Planctomycetia</taxon>
        <taxon>Pirellulales</taxon>
        <taxon>Pirellulaceae</taxon>
        <taxon>Blastopirellula</taxon>
    </lineage>
</organism>
<dbReference type="InterPro" id="IPR011047">
    <property type="entry name" value="Quinoprotein_ADH-like_sf"/>
</dbReference>
<feature type="repeat" description="WD" evidence="1">
    <location>
        <begin position="476"/>
        <end position="502"/>
    </location>
</feature>
<keyword evidence="1" id="KW-0853">WD repeat</keyword>
<dbReference type="Pfam" id="PF00400">
    <property type="entry name" value="WD40"/>
    <property type="match status" value="1"/>
</dbReference>
<comment type="caution">
    <text evidence="2">The sequence shown here is derived from an EMBL/GenBank/DDBJ whole genome shotgun (WGS) entry which is preliminary data.</text>
</comment>
<proteinExistence type="predicted"/>
<evidence type="ECO:0000313" key="2">
    <source>
        <dbReference type="EMBL" id="PQO33389.1"/>
    </source>
</evidence>
<evidence type="ECO:0000256" key="1">
    <source>
        <dbReference type="PROSITE-ProRule" id="PRU00221"/>
    </source>
</evidence>
<evidence type="ECO:0008006" key="4">
    <source>
        <dbReference type="Google" id="ProtNLM"/>
    </source>
</evidence>
<dbReference type="SUPFAM" id="SSF50998">
    <property type="entry name" value="Quinoprotein alcohol dehydrogenase-like"/>
    <property type="match status" value="1"/>
</dbReference>
<protein>
    <recommendedName>
        <fullName evidence="4">WD domain, G-beta repeat</fullName>
    </recommendedName>
</protein>
<accession>A0A2S8FMH3</accession>
<gene>
    <name evidence="2" type="ORF">C5Y96_11105</name>
</gene>
<dbReference type="PROSITE" id="PS50082">
    <property type="entry name" value="WD_REPEATS_2"/>
    <property type="match status" value="1"/>
</dbReference>
<dbReference type="EMBL" id="PUIA01000035">
    <property type="protein sequence ID" value="PQO33389.1"/>
    <property type="molecule type" value="Genomic_DNA"/>
</dbReference>